<feature type="non-terminal residue" evidence="1">
    <location>
        <position position="67"/>
    </location>
</feature>
<dbReference type="EMBL" id="JAESDN010000004">
    <property type="protein sequence ID" value="KAG7051915.1"/>
    <property type="molecule type" value="Genomic_DNA"/>
</dbReference>
<name>A0A9P7R928_9PEZI</name>
<gene>
    <name evidence="1" type="ORF">JMJ77_002527</name>
</gene>
<accession>A0A9P7R928</accession>
<evidence type="ECO:0000313" key="1">
    <source>
        <dbReference type="EMBL" id="KAG7051915.1"/>
    </source>
</evidence>
<sequence length="67" mass="7543">PKPRSTTVIYPACSNTLDGYTGLFPCSRQYPFVFAEVKDIEVENEAERDCLLNSLSRLHSTGHIQLL</sequence>
<feature type="non-terminal residue" evidence="1">
    <location>
        <position position="1"/>
    </location>
</feature>
<dbReference type="Proteomes" id="UP000699042">
    <property type="component" value="Unassembled WGS sequence"/>
</dbReference>
<dbReference type="AlphaFoldDB" id="A0A9P7R928"/>
<protein>
    <submittedName>
        <fullName evidence="1">Uncharacterized protein</fullName>
    </submittedName>
</protein>
<evidence type="ECO:0000313" key="2">
    <source>
        <dbReference type="Proteomes" id="UP000699042"/>
    </source>
</evidence>
<reference evidence="1" key="1">
    <citation type="submission" date="2021-05" db="EMBL/GenBank/DDBJ databases">
        <title>Comparative genomics of three Colletotrichum scovillei strains and genetic complementation revealed genes involved fungal growth and virulence on chili pepper.</title>
        <authorList>
            <person name="Hsieh D.-K."/>
            <person name="Chuang S.-C."/>
            <person name="Chen C.-Y."/>
            <person name="Chao Y.-T."/>
            <person name="Lu M.-Y.J."/>
            <person name="Lee M.-H."/>
            <person name="Shih M.-C."/>
        </authorList>
    </citation>
    <scope>NUCLEOTIDE SEQUENCE</scope>
    <source>
        <strain evidence="1">Coll-153</strain>
    </source>
</reference>
<comment type="caution">
    <text evidence="1">The sequence shown here is derived from an EMBL/GenBank/DDBJ whole genome shotgun (WGS) entry which is preliminary data.</text>
</comment>
<organism evidence="1 2">
    <name type="scientific">Colletotrichum scovillei</name>
    <dbReference type="NCBI Taxonomy" id="1209932"/>
    <lineage>
        <taxon>Eukaryota</taxon>
        <taxon>Fungi</taxon>
        <taxon>Dikarya</taxon>
        <taxon>Ascomycota</taxon>
        <taxon>Pezizomycotina</taxon>
        <taxon>Sordariomycetes</taxon>
        <taxon>Hypocreomycetidae</taxon>
        <taxon>Glomerellales</taxon>
        <taxon>Glomerellaceae</taxon>
        <taxon>Colletotrichum</taxon>
        <taxon>Colletotrichum acutatum species complex</taxon>
    </lineage>
</organism>
<keyword evidence="2" id="KW-1185">Reference proteome</keyword>
<proteinExistence type="predicted"/>